<evidence type="ECO:0000313" key="1">
    <source>
        <dbReference type="EMBL" id="KAF2152317.1"/>
    </source>
</evidence>
<dbReference type="Proteomes" id="UP000799439">
    <property type="component" value="Unassembled WGS sequence"/>
</dbReference>
<comment type="caution">
    <text evidence="1">The sequence shown here is derived from an EMBL/GenBank/DDBJ whole genome shotgun (WGS) entry which is preliminary data.</text>
</comment>
<sequence length="396" mass="45400">MPMDLLLCLPPELMDMVLGYLIPSHTINIHPTNARVIYLHELDVLSRALRQRSNTLLELGYGHLLPCSALLDLSATSKTIRATVSAFCTRELARWLAPVTKSELPGKGKPKPKKVPQRWKIPAGMTDISPVTELIRHSKMYCVWCQKTTQRRAILFNGMACCARCDKEWWPDKITLTEAKKRYKLKDQHLFHIVLGCAPFWPSIRHGTYSCQGSTATMLFRKDVERLHNAVYKKPFNTKLALDAQIWHLKVLLLYAEQRRLLRWADQLVGVRKSDPRDDRIATALDDHYNRLTDELRKLPDLAQEPLRFNKGEIAYHMIMEAFCQKESNHQVTSCKTEYASEVSKAGAEDYLVNVTAARIRKGEITDFDDLRHSGWANLVAAKQAIIQIKRDLAEE</sequence>
<evidence type="ECO:0000313" key="2">
    <source>
        <dbReference type="Proteomes" id="UP000799439"/>
    </source>
</evidence>
<reference evidence="1" key="1">
    <citation type="journal article" date="2020" name="Stud. Mycol.">
        <title>101 Dothideomycetes genomes: a test case for predicting lifestyles and emergence of pathogens.</title>
        <authorList>
            <person name="Haridas S."/>
            <person name="Albert R."/>
            <person name="Binder M."/>
            <person name="Bloem J."/>
            <person name="Labutti K."/>
            <person name="Salamov A."/>
            <person name="Andreopoulos B."/>
            <person name="Baker S."/>
            <person name="Barry K."/>
            <person name="Bills G."/>
            <person name="Bluhm B."/>
            <person name="Cannon C."/>
            <person name="Castanera R."/>
            <person name="Culley D."/>
            <person name="Daum C."/>
            <person name="Ezra D."/>
            <person name="Gonzalez J."/>
            <person name="Henrissat B."/>
            <person name="Kuo A."/>
            <person name="Liang C."/>
            <person name="Lipzen A."/>
            <person name="Lutzoni F."/>
            <person name="Magnuson J."/>
            <person name="Mondo S."/>
            <person name="Nolan M."/>
            <person name="Ohm R."/>
            <person name="Pangilinan J."/>
            <person name="Park H.-J."/>
            <person name="Ramirez L."/>
            <person name="Alfaro M."/>
            <person name="Sun H."/>
            <person name="Tritt A."/>
            <person name="Yoshinaga Y."/>
            <person name="Zwiers L.-H."/>
            <person name="Turgeon B."/>
            <person name="Goodwin S."/>
            <person name="Spatafora J."/>
            <person name="Crous P."/>
            <person name="Grigoriev I."/>
        </authorList>
    </citation>
    <scope>NUCLEOTIDE SEQUENCE</scope>
    <source>
        <strain evidence="1">CBS 260.36</strain>
    </source>
</reference>
<organism evidence="1 2">
    <name type="scientific">Myriangium duriaei CBS 260.36</name>
    <dbReference type="NCBI Taxonomy" id="1168546"/>
    <lineage>
        <taxon>Eukaryota</taxon>
        <taxon>Fungi</taxon>
        <taxon>Dikarya</taxon>
        <taxon>Ascomycota</taxon>
        <taxon>Pezizomycotina</taxon>
        <taxon>Dothideomycetes</taxon>
        <taxon>Dothideomycetidae</taxon>
        <taxon>Myriangiales</taxon>
        <taxon>Myriangiaceae</taxon>
        <taxon>Myriangium</taxon>
    </lineage>
</organism>
<proteinExistence type="predicted"/>
<dbReference type="EMBL" id="ML996086">
    <property type="protein sequence ID" value="KAF2152317.1"/>
    <property type="molecule type" value="Genomic_DNA"/>
</dbReference>
<protein>
    <submittedName>
        <fullName evidence="1">Uncharacterized protein</fullName>
    </submittedName>
</protein>
<gene>
    <name evidence="1" type="ORF">K461DRAFT_321339</name>
</gene>
<dbReference type="OrthoDB" id="5313288at2759"/>
<accession>A0A9P4IYP4</accession>
<dbReference type="AlphaFoldDB" id="A0A9P4IYP4"/>
<name>A0A9P4IYP4_9PEZI</name>
<keyword evidence="2" id="KW-1185">Reference proteome</keyword>